<dbReference type="SMART" id="SM00271">
    <property type="entry name" value="DnaJ"/>
    <property type="match status" value="1"/>
</dbReference>
<dbReference type="GO" id="GO:0005634">
    <property type="term" value="C:nucleus"/>
    <property type="evidence" value="ECO:0007669"/>
    <property type="project" value="TreeGrafter"/>
</dbReference>
<dbReference type="PROSITE" id="PS50076">
    <property type="entry name" value="DNAJ_2"/>
    <property type="match status" value="1"/>
</dbReference>
<dbReference type="GO" id="GO:0051087">
    <property type="term" value="F:protein-folding chaperone binding"/>
    <property type="evidence" value="ECO:0007669"/>
    <property type="project" value="TreeGrafter"/>
</dbReference>
<comment type="caution">
    <text evidence="3">The sequence shown here is derived from an EMBL/GenBank/DDBJ whole genome shotgun (WGS) entry which is preliminary data.</text>
</comment>
<dbReference type="Pfam" id="PF00226">
    <property type="entry name" value="DnaJ"/>
    <property type="match status" value="1"/>
</dbReference>
<evidence type="ECO:0000313" key="4">
    <source>
        <dbReference type="Proteomes" id="UP000692954"/>
    </source>
</evidence>
<dbReference type="PANTHER" id="PTHR43948">
    <property type="entry name" value="DNAJ HOMOLOG SUBFAMILY B"/>
    <property type="match status" value="1"/>
</dbReference>
<dbReference type="AlphaFoldDB" id="A0A8S1KD98"/>
<gene>
    <name evidence="3" type="ORF">PSON_ATCC_30995.1.T0050283</name>
</gene>
<dbReference type="GO" id="GO:0044183">
    <property type="term" value="F:protein folding chaperone"/>
    <property type="evidence" value="ECO:0007669"/>
    <property type="project" value="TreeGrafter"/>
</dbReference>
<keyword evidence="4" id="KW-1185">Reference proteome</keyword>
<proteinExistence type="predicted"/>
<feature type="compositionally biased region" description="Acidic residues" evidence="1">
    <location>
        <begin position="142"/>
        <end position="184"/>
    </location>
</feature>
<reference evidence="3" key="1">
    <citation type="submission" date="2021-01" db="EMBL/GenBank/DDBJ databases">
        <authorList>
            <consortium name="Genoscope - CEA"/>
            <person name="William W."/>
        </authorList>
    </citation>
    <scope>NUCLEOTIDE SEQUENCE</scope>
</reference>
<accession>A0A8S1KD98</accession>
<sequence>MDKQDYYQILGVDKNATTEDIKSAYRKLALKWHPDKNRDNQEAAKKQFQLILQAYTVLCDSQKRANYDKYGTADGEEQMNFDFDDFFAQDFESMMNFMMGDAFMKMFTNVGKSGRGKHKFKIPSSFIFRQAQPQKKPQKKEEEDEWETEEEVDEGDDWKDVDDDDDDDDDDKNNDDDLQSDSDDDLTHTENLFMMPMFIEQNIKDTDSNKFKCKFDGQILKEHTLVQHFEKNHKKEFAAWTKKKQFK</sequence>
<evidence type="ECO:0000256" key="1">
    <source>
        <dbReference type="SAM" id="MobiDB-lite"/>
    </source>
</evidence>
<dbReference type="CDD" id="cd06257">
    <property type="entry name" value="DnaJ"/>
    <property type="match status" value="1"/>
</dbReference>
<evidence type="ECO:0000313" key="3">
    <source>
        <dbReference type="EMBL" id="CAD8050966.1"/>
    </source>
</evidence>
<dbReference type="PANTHER" id="PTHR43948:SF10">
    <property type="entry name" value="MRJ, ISOFORM E"/>
    <property type="match status" value="1"/>
</dbReference>
<name>A0A8S1KD98_9CILI</name>
<dbReference type="Proteomes" id="UP000692954">
    <property type="component" value="Unassembled WGS sequence"/>
</dbReference>
<organism evidence="3 4">
    <name type="scientific">Paramecium sonneborni</name>
    <dbReference type="NCBI Taxonomy" id="65129"/>
    <lineage>
        <taxon>Eukaryota</taxon>
        <taxon>Sar</taxon>
        <taxon>Alveolata</taxon>
        <taxon>Ciliophora</taxon>
        <taxon>Intramacronucleata</taxon>
        <taxon>Oligohymenophorea</taxon>
        <taxon>Peniculida</taxon>
        <taxon>Parameciidae</taxon>
        <taxon>Paramecium</taxon>
    </lineage>
</organism>
<dbReference type="FunFam" id="1.10.287.110:FF:000285">
    <property type="entry name" value="Predicted protein"/>
    <property type="match status" value="1"/>
</dbReference>
<dbReference type="GO" id="GO:0051082">
    <property type="term" value="F:unfolded protein binding"/>
    <property type="evidence" value="ECO:0007669"/>
    <property type="project" value="TreeGrafter"/>
</dbReference>
<dbReference type="InterPro" id="IPR001623">
    <property type="entry name" value="DnaJ_domain"/>
</dbReference>
<feature type="domain" description="J" evidence="2">
    <location>
        <begin position="5"/>
        <end position="71"/>
    </location>
</feature>
<dbReference type="EMBL" id="CAJJDN010000005">
    <property type="protein sequence ID" value="CAD8050966.1"/>
    <property type="molecule type" value="Genomic_DNA"/>
</dbReference>
<feature type="region of interest" description="Disordered" evidence="1">
    <location>
        <begin position="127"/>
        <end position="186"/>
    </location>
</feature>
<dbReference type="GO" id="GO:0005737">
    <property type="term" value="C:cytoplasm"/>
    <property type="evidence" value="ECO:0007669"/>
    <property type="project" value="TreeGrafter"/>
</dbReference>
<dbReference type="OrthoDB" id="10250354at2759"/>
<evidence type="ECO:0000259" key="2">
    <source>
        <dbReference type="PROSITE" id="PS50076"/>
    </source>
</evidence>
<protein>
    <recommendedName>
        <fullName evidence="2">J domain-containing protein</fullName>
    </recommendedName>
</protein>